<dbReference type="PANTHER" id="PTHR48106:SF13">
    <property type="entry name" value="QUINONE OXIDOREDUCTASE-RELATED"/>
    <property type="match status" value="1"/>
</dbReference>
<dbReference type="RefSeq" id="WP_176068793.1">
    <property type="nucleotide sequence ID" value="NZ_JABWMJ010000004.1"/>
</dbReference>
<protein>
    <submittedName>
        <fullName evidence="4">Quinone oxidoreductase</fullName>
    </submittedName>
</protein>
<dbReference type="GO" id="GO:0003960">
    <property type="term" value="F:quinone reductase (NADPH) activity"/>
    <property type="evidence" value="ECO:0007669"/>
    <property type="project" value="InterPro"/>
</dbReference>
<dbReference type="CDD" id="cd05286">
    <property type="entry name" value="QOR2"/>
    <property type="match status" value="1"/>
</dbReference>
<keyword evidence="1" id="KW-0521">NADP</keyword>
<dbReference type="AlphaFoldDB" id="A0A7Y6NMV2"/>
<reference evidence="4 5" key="1">
    <citation type="submission" date="2020-06" db="EMBL/GenBank/DDBJ databases">
        <title>Schlegella sp. ID0723 isolated from air conditioner.</title>
        <authorList>
            <person name="Kim D.Y."/>
            <person name="Kim D.-U."/>
        </authorList>
    </citation>
    <scope>NUCLEOTIDE SEQUENCE [LARGE SCALE GENOMIC DNA]</scope>
    <source>
        <strain evidence="4 5">ID0723</strain>
    </source>
</reference>
<dbReference type="InterPro" id="IPR013154">
    <property type="entry name" value="ADH-like_N"/>
</dbReference>
<organism evidence="4 5">
    <name type="scientific">Piscinibacter koreensis</name>
    <dbReference type="NCBI Taxonomy" id="2742824"/>
    <lineage>
        <taxon>Bacteria</taxon>
        <taxon>Pseudomonadati</taxon>
        <taxon>Pseudomonadota</taxon>
        <taxon>Betaproteobacteria</taxon>
        <taxon>Burkholderiales</taxon>
        <taxon>Sphaerotilaceae</taxon>
        <taxon>Piscinibacter</taxon>
    </lineage>
</organism>
<dbReference type="GO" id="GO:0070402">
    <property type="term" value="F:NADPH binding"/>
    <property type="evidence" value="ECO:0007669"/>
    <property type="project" value="TreeGrafter"/>
</dbReference>
<dbReference type="Proteomes" id="UP000529637">
    <property type="component" value="Unassembled WGS sequence"/>
</dbReference>
<evidence type="ECO:0000256" key="2">
    <source>
        <dbReference type="ARBA" id="ARBA00023002"/>
    </source>
</evidence>
<dbReference type="SMART" id="SM00829">
    <property type="entry name" value="PKS_ER"/>
    <property type="match status" value="1"/>
</dbReference>
<name>A0A7Y6NMV2_9BURK</name>
<accession>A0A7Y6NMV2</accession>
<sequence length="328" mass="34540">MKSIRIERHGGPEVLLRREVDVPRPGVGEVLVRVRYAGINFMDVHTRQGKYERSRTYPVRLPCTLGMEGAGEVVALGAGVADVQPGDRVAWCLSWGSYAEYAAVPAARLARVPDALPLERAAAAMFPGCTAHYLAHDVAALRPGHTCLVHAASGVIGQLLVQFAKALGATVLATTSTPEKAAVARGRGADAVLAYQGFADAARALTGGTGVDVVFDAIGRDTLRQSFAATRLRGLVVNYGAVSGAVRDLDPLELGEAGSLFLTRPRLADHLPDAAATRRRAAAVFEGLLDGRLAVDVNGRYGLDDVEAAHAALEERRQVGKAVLALPA</sequence>
<evidence type="ECO:0000256" key="1">
    <source>
        <dbReference type="ARBA" id="ARBA00022857"/>
    </source>
</evidence>
<keyword evidence="2" id="KW-0560">Oxidoreductase</keyword>
<proteinExistence type="predicted"/>
<feature type="domain" description="Enoyl reductase (ER)" evidence="3">
    <location>
        <begin position="10"/>
        <end position="324"/>
    </location>
</feature>
<dbReference type="Gene3D" id="3.40.50.720">
    <property type="entry name" value="NAD(P)-binding Rossmann-like Domain"/>
    <property type="match status" value="1"/>
</dbReference>
<dbReference type="Gene3D" id="3.90.180.10">
    <property type="entry name" value="Medium-chain alcohol dehydrogenases, catalytic domain"/>
    <property type="match status" value="1"/>
</dbReference>
<dbReference type="InterPro" id="IPR036291">
    <property type="entry name" value="NAD(P)-bd_dom_sf"/>
</dbReference>
<dbReference type="InterPro" id="IPR013149">
    <property type="entry name" value="ADH-like_C"/>
</dbReference>
<dbReference type="SUPFAM" id="SSF50129">
    <property type="entry name" value="GroES-like"/>
    <property type="match status" value="1"/>
</dbReference>
<keyword evidence="5" id="KW-1185">Reference proteome</keyword>
<dbReference type="Pfam" id="PF00107">
    <property type="entry name" value="ADH_zinc_N"/>
    <property type="match status" value="1"/>
</dbReference>
<gene>
    <name evidence="4" type="ORF">HQN59_10120</name>
</gene>
<dbReference type="SUPFAM" id="SSF51735">
    <property type="entry name" value="NAD(P)-binding Rossmann-fold domains"/>
    <property type="match status" value="1"/>
</dbReference>
<dbReference type="InterPro" id="IPR047618">
    <property type="entry name" value="QOR-like"/>
</dbReference>
<evidence type="ECO:0000259" key="3">
    <source>
        <dbReference type="SMART" id="SM00829"/>
    </source>
</evidence>
<evidence type="ECO:0000313" key="4">
    <source>
        <dbReference type="EMBL" id="NUZ06118.1"/>
    </source>
</evidence>
<dbReference type="GO" id="GO:0005829">
    <property type="term" value="C:cytosol"/>
    <property type="evidence" value="ECO:0007669"/>
    <property type="project" value="TreeGrafter"/>
</dbReference>
<dbReference type="PANTHER" id="PTHR48106">
    <property type="entry name" value="QUINONE OXIDOREDUCTASE PIG3-RELATED"/>
    <property type="match status" value="1"/>
</dbReference>
<dbReference type="InterPro" id="IPR020843">
    <property type="entry name" value="ER"/>
</dbReference>
<comment type="caution">
    <text evidence="4">The sequence shown here is derived from an EMBL/GenBank/DDBJ whole genome shotgun (WGS) entry which is preliminary data.</text>
</comment>
<evidence type="ECO:0000313" key="5">
    <source>
        <dbReference type="Proteomes" id="UP000529637"/>
    </source>
</evidence>
<dbReference type="GO" id="GO:0035925">
    <property type="term" value="F:mRNA 3'-UTR AU-rich region binding"/>
    <property type="evidence" value="ECO:0007669"/>
    <property type="project" value="TreeGrafter"/>
</dbReference>
<dbReference type="InterPro" id="IPR011032">
    <property type="entry name" value="GroES-like_sf"/>
</dbReference>
<dbReference type="EMBL" id="JABWMJ010000004">
    <property type="protein sequence ID" value="NUZ06118.1"/>
    <property type="molecule type" value="Genomic_DNA"/>
</dbReference>
<dbReference type="Pfam" id="PF08240">
    <property type="entry name" value="ADH_N"/>
    <property type="match status" value="1"/>
</dbReference>